<dbReference type="Proteomes" id="UP001419268">
    <property type="component" value="Unassembled WGS sequence"/>
</dbReference>
<gene>
    <name evidence="2" type="ORF">Scep_024390</name>
</gene>
<dbReference type="AlphaFoldDB" id="A0AAP0EWG4"/>
<sequence length="142" mass="15289">MQPNRDRGEGGESGENRYSKKKMEKVEKEMKKEVEVEVASGSASEGNNEGGEGEEGQDSEEVVEARLSAKARGKAKSGPSDKVAANDMSKPFPGGPINHELLTSFNNHVAATPYGIKVRSTGYRCHKGLEGLAPRESDKALR</sequence>
<protein>
    <submittedName>
        <fullName evidence="2">Uncharacterized protein</fullName>
    </submittedName>
</protein>
<evidence type="ECO:0000256" key="1">
    <source>
        <dbReference type="SAM" id="MobiDB-lite"/>
    </source>
</evidence>
<feature type="compositionally biased region" description="Basic and acidic residues" evidence="1">
    <location>
        <begin position="1"/>
        <end position="18"/>
    </location>
</feature>
<proteinExistence type="predicted"/>
<feature type="compositionally biased region" description="Basic and acidic residues" evidence="1">
    <location>
        <begin position="24"/>
        <end position="35"/>
    </location>
</feature>
<dbReference type="EMBL" id="JBBNAG010000010">
    <property type="protein sequence ID" value="KAK9100960.1"/>
    <property type="molecule type" value="Genomic_DNA"/>
</dbReference>
<evidence type="ECO:0000313" key="3">
    <source>
        <dbReference type="Proteomes" id="UP001419268"/>
    </source>
</evidence>
<organism evidence="2 3">
    <name type="scientific">Stephania cephalantha</name>
    <dbReference type="NCBI Taxonomy" id="152367"/>
    <lineage>
        <taxon>Eukaryota</taxon>
        <taxon>Viridiplantae</taxon>
        <taxon>Streptophyta</taxon>
        <taxon>Embryophyta</taxon>
        <taxon>Tracheophyta</taxon>
        <taxon>Spermatophyta</taxon>
        <taxon>Magnoliopsida</taxon>
        <taxon>Ranunculales</taxon>
        <taxon>Menispermaceae</taxon>
        <taxon>Menispermoideae</taxon>
        <taxon>Cissampelideae</taxon>
        <taxon>Stephania</taxon>
    </lineage>
</organism>
<name>A0AAP0EWG4_9MAGN</name>
<feature type="compositionally biased region" description="Acidic residues" evidence="1">
    <location>
        <begin position="51"/>
        <end position="62"/>
    </location>
</feature>
<comment type="caution">
    <text evidence="2">The sequence shown here is derived from an EMBL/GenBank/DDBJ whole genome shotgun (WGS) entry which is preliminary data.</text>
</comment>
<reference evidence="2 3" key="1">
    <citation type="submission" date="2024-01" db="EMBL/GenBank/DDBJ databases">
        <title>Genome assemblies of Stephania.</title>
        <authorList>
            <person name="Yang L."/>
        </authorList>
    </citation>
    <scope>NUCLEOTIDE SEQUENCE [LARGE SCALE GENOMIC DNA]</scope>
    <source>
        <strain evidence="2">JXDWG</strain>
        <tissue evidence="2">Leaf</tissue>
    </source>
</reference>
<evidence type="ECO:0000313" key="2">
    <source>
        <dbReference type="EMBL" id="KAK9100960.1"/>
    </source>
</evidence>
<feature type="compositionally biased region" description="Low complexity" evidence="1">
    <location>
        <begin position="37"/>
        <end position="47"/>
    </location>
</feature>
<keyword evidence="3" id="KW-1185">Reference proteome</keyword>
<accession>A0AAP0EWG4</accession>
<feature type="region of interest" description="Disordered" evidence="1">
    <location>
        <begin position="1"/>
        <end position="95"/>
    </location>
</feature>